<protein>
    <recommendedName>
        <fullName evidence="5">5-formyltetrahydrofolate cyclo-ligase</fullName>
        <ecNumber evidence="5">6.3.3.2</ecNumber>
    </recommendedName>
</protein>
<evidence type="ECO:0000256" key="4">
    <source>
        <dbReference type="PIRSR" id="PIRSR006806-1"/>
    </source>
</evidence>
<evidence type="ECO:0000313" key="7">
    <source>
        <dbReference type="Proteomes" id="UP000563906"/>
    </source>
</evidence>
<organism evidence="6 7">
    <name type="scientific">Tenacibaculum pelagium</name>
    <dbReference type="NCBI Taxonomy" id="2759527"/>
    <lineage>
        <taxon>Bacteria</taxon>
        <taxon>Pseudomonadati</taxon>
        <taxon>Bacteroidota</taxon>
        <taxon>Flavobacteriia</taxon>
        <taxon>Flavobacteriales</taxon>
        <taxon>Flavobacteriaceae</taxon>
        <taxon>Tenacibaculum</taxon>
    </lineage>
</organism>
<evidence type="ECO:0000313" key="6">
    <source>
        <dbReference type="EMBL" id="MBA6156344.1"/>
    </source>
</evidence>
<name>A0A839AQC4_9FLAO</name>
<evidence type="ECO:0000256" key="1">
    <source>
        <dbReference type="ARBA" id="ARBA00010638"/>
    </source>
</evidence>
<keyword evidence="6" id="KW-0436">Ligase</keyword>
<dbReference type="GO" id="GO:0035999">
    <property type="term" value="P:tetrahydrofolate interconversion"/>
    <property type="evidence" value="ECO:0007669"/>
    <property type="project" value="TreeGrafter"/>
</dbReference>
<dbReference type="Proteomes" id="UP000563906">
    <property type="component" value="Unassembled WGS sequence"/>
</dbReference>
<keyword evidence="7" id="KW-1185">Reference proteome</keyword>
<dbReference type="NCBIfam" id="TIGR02727">
    <property type="entry name" value="MTHFS_bact"/>
    <property type="match status" value="1"/>
</dbReference>
<dbReference type="PIRSF" id="PIRSF006806">
    <property type="entry name" value="FTHF_cligase"/>
    <property type="match status" value="1"/>
</dbReference>
<comment type="caution">
    <text evidence="6">The sequence shown here is derived from an EMBL/GenBank/DDBJ whole genome shotgun (WGS) entry which is preliminary data.</text>
</comment>
<dbReference type="GO" id="GO:0009396">
    <property type="term" value="P:folic acid-containing compound biosynthetic process"/>
    <property type="evidence" value="ECO:0007669"/>
    <property type="project" value="TreeGrafter"/>
</dbReference>
<dbReference type="GO" id="GO:0030272">
    <property type="term" value="F:5-formyltetrahydrofolate cyclo-ligase activity"/>
    <property type="evidence" value="ECO:0007669"/>
    <property type="project" value="UniProtKB-EC"/>
</dbReference>
<keyword evidence="5" id="KW-0479">Metal-binding</keyword>
<dbReference type="EMBL" id="JACGLS010000003">
    <property type="protein sequence ID" value="MBA6156344.1"/>
    <property type="molecule type" value="Genomic_DNA"/>
</dbReference>
<sequence length="182" mass="21356">MIKKELRKLYKQKRKELTDTEIEKLQQSIYAQVFKTDFSNSENIHIFLPIEKQKEIDTYPIINFLKSINKTIIISKSDFSTNTLQHFIFDESTKLETNSYGIPEPINATLIDTKEIDLVFVPLLISDKKNYRVGYGKGFYDRFLSECKTNIKTIGLNFFIPINLIKDTNEFDIPLDKIIYPK</sequence>
<dbReference type="EC" id="6.3.3.2" evidence="5"/>
<keyword evidence="5" id="KW-0460">Magnesium</keyword>
<dbReference type="InterPro" id="IPR037171">
    <property type="entry name" value="NagB/RpiA_transferase-like"/>
</dbReference>
<evidence type="ECO:0000256" key="5">
    <source>
        <dbReference type="RuleBase" id="RU361279"/>
    </source>
</evidence>
<feature type="binding site" evidence="4">
    <location>
        <begin position="132"/>
        <end position="140"/>
    </location>
    <ligand>
        <name>ATP</name>
        <dbReference type="ChEBI" id="CHEBI:30616"/>
    </ligand>
</feature>
<dbReference type="InterPro" id="IPR024185">
    <property type="entry name" value="FTHF_cligase-like_sf"/>
</dbReference>
<dbReference type="GO" id="GO:0005524">
    <property type="term" value="F:ATP binding"/>
    <property type="evidence" value="ECO:0007669"/>
    <property type="project" value="UniProtKB-KW"/>
</dbReference>
<feature type="binding site" evidence="4">
    <location>
        <begin position="3"/>
        <end position="7"/>
    </location>
    <ligand>
        <name>ATP</name>
        <dbReference type="ChEBI" id="CHEBI:30616"/>
    </ligand>
</feature>
<dbReference type="GO" id="GO:0046872">
    <property type="term" value="F:metal ion binding"/>
    <property type="evidence" value="ECO:0007669"/>
    <property type="project" value="UniProtKB-KW"/>
</dbReference>
<evidence type="ECO:0000256" key="2">
    <source>
        <dbReference type="ARBA" id="ARBA00022741"/>
    </source>
</evidence>
<comment type="cofactor">
    <cofactor evidence="5">
        <name>Mg(2+)</name>
        <dbReference type="ChEBI" id="CHEBI:18420"/>
    </cofactor>
</comment>
<feature type="binding site" evidence="4">
    <location>
        <position position="55"/>
    </location>
    <ligand>
        <name>substrate</name>
    </ligand>
</feature>
<comment type="catalytic activity">
    <reaction evidence="5">
        <text>(6S)-5-formyl-5,6,7,8-tetrahydrofolate + ATP = (6R)-5,10-methenyltetrahydrofolate + ADP + phosphate</text>
        <dbReference type="Rhea" id="RHEA:10488"/>
        <dbReference type="ChEBI" id="CHEBI:30616"/>
        <dbReference type="ChEBI" id="CHEBI:43474"/>
        <dbReference type="ChEBI" id="CHEBI:57455"/>
        <dbReference type="ChEBI" id="CHEBI:57457"/>
        <dbReference type="ChEBI" id="CHEBI:456216"/>
        <dbReference type="EC" id="6.3.3.2"/>
    </reaction>
</comment>
<dbReference type="PANTHER" id="PTHR23407">
    <property type="entry name" value="ATPASE INHIBITOR/5-FORMYLTETRAHYDROFOLATE CYCLO-LIGASE"/>
    <property type="match status" value="1"/>
</dbReference>
<dbReference type="Gene3D" id="3.40.50.10420">
    <property type="entry name" value="NagB/RpiA/CoA transferase-like"/>
    <property type="match status" value="1"/>
</dbReference>
<dbReference type="AlphaFoldDB" id="A0A839AQC4"/>
<dbReference type="SUPFAM" id="SSF100950">
    <property type="entry name" value="NagB/RpiA/CoA transferase-like"/>
    <property type="match status" value="1"/>
</dbReference>
<dbReference type="InterPro" id="IPR002698">
    <property type="entry name" value="FTHF_cligase"/>
</dbReference>
<gene>
    <name evidence="6" type="ORF">H3Z83_07435</name>
</gene>
<dbReference type="RefSeq" id="WP_182124851.1">
    <property type="nucleotide sequence ID" value="NZ_JACGLS010000003.1"/>
</dbReference>
<proteinExistence type="inferred from homology"/>
<keyword evidence="3 4" id="KW-0067">ATP-binding</keyword>
<feature type="binding site" evidence="4">
    <location>
        <position position="48"/>
    </location>
    <ligand>
        <name>substrate</name>
    </ligand>
</feature>
<dbReference type="Pfam" id="PF01812">
    <property type="entry name" value="5-FTHF_cyc-lig"/>
    <property type="match status" value="1"/>
</dbReference>
<reference evidence="6 7" key="1">
    <citation type="submission" date="2020-07" db="EMBL/GenBank/DDBJ databases">
        <title>Bacterium isolated from marine sediment.</title>
        <authorList>
            <person name="Shang D."/>
            <person name="Du Z.-J."/>
        </authorList>
    </citation>
    <scope>NUCLEOTIDE SEQUENCE [LARGE SCALE GENOMIC DNA]</scope>
    <source>
        <strain evidence="6 7">S7007</strain>
    </source>
</reference>
<evidence type="ECO:0000256" key="3">
    <source>
        <dbReference type="ARBA" id="ARBA00022840"/>
    </source>
</evidence>
<keyword evidence="2 4" id="KW-0547">Nucleotide-binding</keyword>
<dbReference type="PANTHER" id="PTHR23407:SF1">
    <property type="entry name" value="5-FORMYLTETRAHYDROFOLATE CYCLO-LIGASE"/>
    <property type="match status" value="1"/>
</dbReference>
<accession>A0A839AQC4</accession>
<comment type="similarity">
    <text evidence="1 5">Belongs to the 5-formyltetrahydrofolate cyclo-ligase family.</text>
</comment>